<protein>
    <submittedName>
        <fullName evidence="7">Putative ABC transport system ATP-binding protein</fullName>
    </submittedName>
</protein>
<evidence type="ECO:0000256" key="5">
    <source>
        <dbReference type="ARBA" id="ARBA00038388"/>
    </source>
</evidence>
<dbReference type="SMART" id="SM00382">
    <property type="entry name" value="AAA"/>
    <property type="match status" value="1"/>
</dbReference>
<dbReference type="InterPro" id="IPR027417">
    <property type="entry name" value="P-loop_NTPase"/>
</dbReference>
<keyword evidence="4 7" id="KW-0067">ATP-binding</keyword>
<dbReference type="InterPro" id="IPR003439">
    <property type="entry name" value="ABC_transporter-like_ATP-bd"/>
</dbReference>
<dbReference type="GO" id="GO:0005524">
    <property type="term" value="F:ATP binding"/>
    <property type="evidence" value="ECO:0007669"/>
    <property type="project" value="UniProtKB-KW"/>
</dbReference>
<dbReference type="GO" id="GO:0022857">
    <property type="term" value="F:transmembrane transporter activity"/>
    <property type="evidence" value="ECO:0007669"/>
    <property type="project" value="UniProtKB-ARBA"/>
</dbReference>
<gene>
    <name evidence="7" type="ORF">SAMN05444273_102160</name>
</gene>
<organism evidence="7 8">
    <name type="scientific">Litoreibacter ascidiaceicola</name>
    <dbReference type="NCBI Taxonomy" id="1486859"/>
    <lineage>
        <taxon>Bacteria</taxon>
        <taxon>Pseudomonadati</taxon>
        <taxon>Pseudomonadota</taxon>
        <taxon>Alphaproteobacteria</taxon>
        <taxon>Rhodobacterales</taxon>
        <taxon>Roseobacteraceae</taxon>
        <taxon>Litoreibacter</taxon>
    </lineage>
</organism>
<dbReference type="PANTHER" id="PTHR24220:SF376">
    <property type="entry name" value="ABC TRANSPORTER"/>
    <property type="match status" value="1"/>
</dbReference>
<evidence type="ECO:0000313" key="8">
    <source>
        <dbReference type="Proteomes" id="UP000184144"/>
    </source>
</evidence>
<evidence type="ECO:0000259" key="6">
    <source>
        <dbReference type="PROSITE" id="PS50893"/>
    </source>
</evidence>
<name>A0A1M4V8F4_9RHOB</name>
<dbReference type="STRING" id="1486859.SAMN05444273_102160"/>
<keyword evidence="1" id="KW-0813">Transport</keyword>
<dbReference type="InterPro" id="IPR017871">
    <property type="entry name" value="ABC_transporter-like_CS"/>
</dbReference>
<feature type="domain" description="ABC transporter" evidence="6">
    <location>
        <begin position="7"/>
        <end position="233"/>
    </location>
</feature>
<keyword evidence="2" id="KW-1003">Cell membrane</keyword>
<evidence type="ECO:0000256" key="4">
    <source>
        <dbReference type="ARBA" id="ARBA00022840"/>
    </source>
</evidence>
<keyword evidence="2" id="KW-0472">Membrane</keyword>
<dbReference type="GO" id="GO:0016887">
    <property type="term" value="F:ATP hydrolysis activity"/>
    <property type="evidence" value="ECO:0007669"/>
    <property type="project" value="InterPro"/>
</dbReference>
<dbReference type="Gene3D" id="3.40.50.300">
    <property type="entry name" value="P-loop containing nucleotide triphosphate hydrolases"/>
    <property type="match status" value="1"/>
</dbReference>
<dbReference type="PROSITE" id="PS50893">
    <property type="entry name" value="ABC_TRANSPORTER_2"/>
    <property type="match status" value="1"/>
</dbReference>
<evidence type="ECO:0000256" key="1">
    <source>
        <dbReference type="ARBA" id="ARBA00022448"/>
    </source>
</evidence>
<keyword evidence="2" id="KW-0997">Cell inner membrane</keyword>
<dbReference type="GO" id="GO:0098796">
    <property type="term" value="C:membrane protein complex"/>
    <property type="evidence" value="ECO:0007669"/>
    <property type="project" value="UniProtKB-ARBA"/>
</dbReference>
<evidence type="ECO:0000313" key="7">
    <source>
        <dbReference type="EMBL" id="SHE65167.1"/>
    </source>
</evidence>
<dbReference type="InterPro" id="IPR014324">
    <property type="entry name" value="ABC_heterocyst_DevA"/>
</dbReference>
<dbReference type="AlphaFoldDB" id="A0A1M4V8F4"/>
<reference evidence="8" key="1">
    <citation type="submission" date="2016-11" db="EMBL/GenBank/DDBJ databases">
        <authorList>
            <person name="Varghese N."/>
            <person name="Submissions S."/>
        </authorList>
    </citation>
    <scope>NUCLEOTIDE SEQUENCE [LARGE SCALE GENOMIC DNA]</scope>
    <source>
        <strain evidence="8">DSM 100566</strain>
    </source>
</reference>
<dbReference type="PANTHER" id="PTHR24220">
    <property type="entry name" value="IMPORT ATP-BINDING PROTEIN"/>
    <property type="match status" value="1"/>
</dbReference>
<evidence type="ECO:0000256" key="3">
    <source>
        <dbReference type="ARBA" id="ARBA00022741"/>
    </source>
</evidence>
<dbReference type="OrthoDB" id="9802264at2"/>
<dbReference type="SUPFAM" id="SSF52540">
    <property type="entry name" value="P-loop containing nucleoside triphosphate hydrolases"/>
    <property type="match status" value="1"/>
</dbReference>
<dbReference type="Pfam" id="PF00005">
    <property type="entry name" value="ABC_tran"/>
    <property type="match status" value="1"/>
</dbReference>
<keyword evidence="3" id="KW-0547">Nucleotide-binding</keyword>
<dbReference type="PROSITE" id="PS00211">
    <property type="entry name" value="ABC_TRANSPORTER_1"/>
    <property type="match status" value="1"/>
</dbReference>
<comment type="similarity">
    <text evidence="5">Belongs to the ABC transporter superfamily. Macrolide exporter (TC 3.A.1.122) family.</text>
</comment>
<dbReference type="EMBL" id="FQUV01000002">
    <property type="protein sequence ID" value="SHE65167.1"/>
    <property type="molecule type" value="Genomic_DNA"/>
</dbReference>
<dbReference type="FunFam" id="3.40.50.300:FF:000032">
    <property type="entry name" value="Export ABC transporter ATP-binding protein"/>
    <property type="match status" value="1"/>
</dbReference>
<dbReference type="CDD" id="cd03255">
    <property type="entry name" value="ABC_MJ0796_LolCDE_FtsE"/>
    <property type="match status" value="1"/>
</dbReference>
<dbReference type="InterPro" id="IPR017911">
    <property type="entry name" value="MacB-like_ATP-bd"/>
</dbReference>
<evidence type="ECO:0000256" key="2">
    <source>
        <dbReference type="ARBA" id="ARBA00022519"/>
    </source>
</evidence>
<sequence>MAESFPIEASGLNHFFGEGEARKQAIFDLNLNIERGSLTILMGPSGSGKTTVLTLMGCLREVQDGSVRLLGQELNGANEAQLVSLRRRLGFIFQAHNLHESLTAAQNVLMGLQVHGNANPAKQRAAADHVLDLVGLADRRTYLPGNLSGGQKQRVAVARALVSNPDIVFADEPTAALDKESGHTVVQMLKTLGQTRQTTTVMVTHDNRILEMADRIITLEDGRVVSDRVPKTTP</sequence>
<dbReference type="NCBIfam" id="TIGR02982">
    <property type="entry name" value="heterocyst_DevA"/>
    <property type="match status" value="1"/>
</dbReference>
<accession>A0A1M4V8F4</accession>
<keyword evidence="8" id="KW-1185">Reference proteome</keyword>
<dbReference type="RefSeq" id="WP_073140936.1">
    <property type="nucleotide sequence ID" value="NZ_FQUV01000002.1"/>
</dbReference>
<dbReference type="InterPro" id="IPR015854">
    <property type="entry name" value="ABC_transpr_LolD-like"/>
</dbReference>
<proteinExistence type="inferred from homology"/>
<dbReference type="Proteomes" id="UP000184144">
    <property type="component" value="Unassembled WGS sequence"/>
</dbReference>
<dbReference type="GO" id="GO:0005886">
    <property type="term" value="C:plasma membrane"/>
    <property type="evidence" value="ECO:0007669"/>
    <property type="project" value="TreeGrafter"/>
</dbReference>
<dbReference type="InterPro" id="IPR003593">
    <property type="entry name" value="AAA+_ATPase"/>
</dbReference>